<name>A0A854X237_PSEFL</name>
<comment type="caution">
    <text evidence="1">The sequence shown here is derived from an EMBL/GenBank/DDBJ whole genome shotgun (WGS) entry which is preliminary data.</text>
</comment>
<sequence>MLITATFTPPGRLLSAGNSLVSALCRRTDTPFKEEGNGHRRTRFIRTMKRNTGNREKMWAGQTAPFFCL</sequence>
<protein>
    <submittedName>
        <fullName evidence="1">Uncharacterized protein</fullName>
    </submittedName>
</protein>
<evidence type="ECO:0000313" key="2">
    <source>
        <dbReference type="Proteomes" id="UP000218643"/>
    </source>
</evidence>
<reference evidence="1 2" key="2">
    <citation type="submission" date="2017-10" db="EMBL/GenBank/DDBJ databases">
        <title>Rhizosphere-associated Pseudomonas modulate jasmonic acid/salicylic acid antagonism to induce systemic resistance to herbivores at the cost of susceptibility to pathogens.</title>
        <authorList>
            <person name="Haney C.H."/>
            <person name="Wiesmann C.L."/>
            <person name="Shapiro L.R."/>
            <person name="O'Sullivan L.R."/>
            <person name="Khorasani S."/>
            <person name="Melnyk R.A."/>
            <person name="Xiao L."/>
            <person name="Bush J."/>
            <person name="Carrillo J."/>
            <person name="Pierce N.E."/>
            <person name="Ausubel F.M."/>
        </authorList>
    </citation>
    <scope>NUCLEOTIDE SEQUENCE [LARGE SCALE GENOMIC DNA]</scope>
    <source>
        <strain evidence="1 2">CH229</strain>
    </source>
</reference>
<proteinExistence type="predicted"/>
<evidence type="ECO:0000313" key="1">
    <source>
        <dbReference type="EMBL" id="PCM49678.1"/>
    </source>
</evidence>
<reference evidence="1 2" key="1">
    <citation type="submission" date="2017-09" db="EMBL/GenBank/DDBJ databases">
        <authorList>
            <person name="Haney C."/>
            <person name="Melnyk R."/>
        </authorList>
    </citation>
    <scope>NUCLEOTIDE SEQUENCE [LARGE SCALE GENOMIC DNA]</scope>
    <source>
        <strain evidence="1 2">CH229</strain>
    </source>
</reference>
<accession>A0A854X237</accession>
<dbReference type="AlphaFoldDB" id="A0A854X237"/>
<organism evidence="1 2">
    <name type="scientific">Pseudomonas fluorescens</name>
    <dbReference type="NCBI Taxonomy" id="294"/>
    <lineage>
        <taxon>Bacteria</taxon>
        <taxon>Pseudomonadati</taxon>
        <taxon>Pseudomonadota</taxon>
        <taxon>Gammaproteobacteria</taxon>
        <taxon>Pseudomonadales</taxon>
        <taxon>Pseudomonadaceae</taxon>
        <taxon>Pseudomonas</taxon>
    </lineage>
</organism>
<dbReference type="Proteomes" id="UP000218643">
    <property type="component" value="Unassembled WGS sequence"/>
</dbReference>
<gene>
    <name evidence="1" type="ORF">CP335_10875</name>
</gene>
<dbReference type="EMBL" id="NXHE01000010">
    <property type="protein sequence ID" value="PCM49678.1"/>
    <property type="molecule type" value="Genomic_DNA"/>
</dbReference>